<reference evidence="1 2" key="2">
    <citation type="submission" date="2021-05" db="EMBL/GenBank/DDBJ databases">
        <title>Ecology and evolution of chlamydial symbionts of arthropods.</title>
        <authorList>
            <person name="Halter T."/>
            <person name="Sixt B.S."/>
            <person name="Toenshoff E.R."/>
            <person name="Koestlbacher S."/>
            <person name="Schulz F."/>
            <person name="Kostanjsek R."/>
            <person name="Collingro A."/>
            <person name="Hendrickx F."/>
            <person name="Horn M."/>
        </authorList>
    </citation>
    <scope>NUCLEOTIDE SEQUENCE [LARGE SCALE GENOMIC DNA]</scope>
    <source>
        <strain evidence="1 2">15C</strain>
    </source>
</reference>
<dbReference type="RefSeq" id="WP_194844641.1">
    <property type="nucleotide sequence ID" value="NZ_CP075585.1"/>
</dbReference>
<sequence>MLRNFLLSLIISHIGFISVQSKEKIEGIFFDTVHRLIDQNDFFQAKAVLIQEISQNLFLAERFDYENYQNIKNQVFERLTGEYENIPLVFCQLFEKISWKDMQKELTAYQRKIETFFVSASMQDSFYQLPLLEEDKKNIRIIIKTMAEKGLVKLLLERRYLEKKGDQVNYIHPLRFIGYIFSDEKLKNCMRQIKTSRFKWNEFIKGFSRRMDEEYAVDNLTRFIPEFVEQVHPQHPERIEDFIRKKSWEEFVTDLLN</sequence>
<reference evidence="1 2" key="1">
    <citation type="submission" date="2020-01" db="EMBL/GenBank/DDBJ databases">
        <authorList>
            <person name="Sixt B."/>
            <person name="Schulz F."/>
            <person name="Kostanjsek R."/>
            <person name="Koestlbacher S."/>
            <person name="Collingro A."/>
            <person name="Toenshoff E."/>
            <person name="Horn M."/>
        </authorList>
    </citation>
    <scope>NUCLEOTIDE SEQUENCE [LARGE SCALE GENOMIC DNA]</scope>
    <source>
        <strain evidence="1 2">15C</strain>
    </source>
</reference>
<dbReference type="InterPro" id="IPR058398">
    <property type="entry name" value="DUF8085"/>
</dbReference>
<accession>A0ABX8Z145</accession>
<dbReference type="Pfam" id="PF26330">
    <property type="entry name" value="DUF8085"/>
    <property type="match status" value="1"/>
</dbReference>
<proteinExistence type="predicted"/>
<organism evidence="1 2">
    <name type="scientific">Candidatus Rhabdochlamydia porcellionis</name>
    <dbReference type="NCBI Taxonomy" id="225148"/>
    <lineage>
        <taxon>Bacteria</taxon>
        <taxon>Pseudomonadati</taxon>
        <taxon>Chlamydiota</taxon>
        <taxon>Chlamydiia</taxon>
        <taxon>Parachlamydiales</taxon>
        <taxon>Candidatus Rhabdochlamydiaceae</taxon>
        <taxon>Candidatus Rhabdochlamydia</taxon>
    </lineage>
</organism>
<evidence type="ECO:0008006" key="3">
    <source>
        <dbReference type="Google" id="ProtNLM"/>
    </source>
</evidence>
<keyword evidence="2" id="KW-1185">Reference proteome</keyword>
<dbReference type="EMBL" id="CP075585">
    <property type="protein sequence ID" value="QZA59401.1"/>
    <property type="molecule type" value="Genomic_DNA"/>
</dbReference>
<name>A0ABX8Z145_9BACT</name>
<protein>
    <recommendedName>
        <fullName evidence="3">DUF2059 domain-containing protein</fullName>
    </recommendedName>
</protein>
<dbReference type="Proteomes" id="UP000822862">
    <property type="component" value="Chromosome"/>
</dbReference>
<gene>
    <name evidence="1" type="ORF">RHAB15C_0001288</name>
</gene>
<evidence type="ECO:0000313" key="1">
    <source>
        <dbReference type="EMBL" id="QZA59401.1"/>
    </source>
</evidence>
<evidence type="ECO:0000313" key="2">
    <source>
        <dbReference type="Proteomes" id="UP000822862"/>
    </source>
</evidence>